<evidence type="ECO:0000313" key="5">
    <source>
        <dbReference type="Proteomes" id="UP000823405"/>
    </source>
</evidence>
<sequence>MATNNKRSTSDEWAVGSSGGGASKPKRVRIGGGRPNTEDLEVDDSDMLEQRKARRRAVTVVEYQDGEVSSEDEQDERKKKLPVGDEDDEDDETSFLPKVEEEEGDENDMFSEVSPEKQARIAKEKEMLEKKKQLLRKKKGKSTGKGFDRSEIEGVELIEEELDEDDYDEEGNLKIEAFNMNEELEEGGEIDEAGNFIRKLDPERFHDSWLEGVSRNEIEAARRAHERKEMKARMEETEAAASAMTETDIYVEIVNILRPSESVVAALQRLGGGKKGGAKGAKQVKKKNWQRSKVTDMETDTTGTVETEDDIKRRQAIEKLTDLCDKMMAMGHFDIYEETYEQVVRKLRMADIIEDDWEIGTPVLKPGERLAALLDFEDDPLLASTPAQWEYKWANPQEGQDADQVFGPFSVADMKSWSEQGFFSNGILVRMVGDSTFEPATNTTFE</sequence>
<evidence type="ECO:0000256" key="1">
    <source>
        <dbReference type="SAM" id="Coils"/>
    </source>
</evidence>
<feature type="region of interest" description="Disordered" evidence="2">
    <location>
        <begin position="1"/>
        <end position="118"/>
    </location>
</feature>
<dbReference type="PANTHER" id="PTHR13138">
    <property type="entry name" value="PROTEIN LIN1"/>
    <property type="match status" value="1"/>
</dbReference>
<dbReference type="SUPFAM" id="SSF55277">
    <property type="entry name" value="GYF domain"/>
    <property type="match status" value="1"/>
</dbReference>
<dbReference type="PANTHER" id="PTHR13138:SF3">
    <property type="entry name" value="CD2 ANTIGEN CYTOPLASMIC TAIL-BINDING PROTEIN 2"/>
    <property type="match status" value="1"/>
</dbReference>
<dbReference type="InterPro" id="IPR035445">
    <property type="entry name" value="GYF-like_dom_sf"/>
</dbReference>
<organism evidence="4 5">
    <name type="scientific">Linnemannia gamsii</name>
    <dbReference type="NCBI Taxonomy" id="64522"/>
    <lineage>
        <taxon>Eukaryota</taxon>
        <taxon>Fungi</taxon>
        <taxon>Fungi incertae sedis</taxon>
        <taxon>Mucoromycota</taxon>
        <taxon>Mortierellomycotina</taxon>
        <taxon>Mortierellomycetes</taxon>
        <taxon>Mortierellales</taxon>
        <taxon>Mortierellaceae</taxon>
        <taxon>Linnemannia</taxon>
    </lineage>
</organism>
<feature type="compositionally biased region" description="Acidic residues" evidence="2">
    <location>
        <begin position="38"/>
        <end position="47"/>
    </location>
</feature>
<dbReference type="Proteomes" id="UP000823405">
    <property type="component" value="Unassembled WGS sequence"/>
</dbReference>
<dbReference type="AlphaFoldDB" id="A0A9P6R9T6"/>
<keyword evidence="5" id="KW-1185">Reference proteome</keyword>
<feature type="compositionally biased region" description="Acidic residues" evidence="2">
    <location>
        <begin position="64"/>
        <end position="74"/>
    </location>
</feature>
<comment type="caution">
    <text evidence="4">The sequence shown here is derived from an EMBL/GenBank/DDBJ whole genome shotgun (WGS) entry which is preliminary data.</text>
</comment>
<feature type="compositionally biased region" description="Acidic residues" evidence="2">
    <location>
        <begin position="100"/>
        <end position="109"/>
    </location>
</feature>
<feature type="domain" description="GYF" evidence="3">
    <location>
        <begin position="386"/>
        <end position="446"/>
    </location>
</feature>
<dbReference type="Pfam" id="PF02213">
    <property type="entry name" value="GYF"/>
    <property type="match status" value="1"/>
</dbReference>
<dbReference type="InterPro" id="IPR039905">
    <property type="entry name" value="CD2BP2/Lin1"/>
</dbReference>
<name>A0A9P6R9T6_9FUNG</name>
<evidence type="ECO:0000313" key="4">
    <source>
        <dbReference type="EMBL" id="KAG0315468.1"/>
    </source>
</evidence>
<feature type="compositionally biased region" description="Acidic residues" evidence="2">
    <location>
        <begin position="84"/>
        <end position="93"/>
    </location>
</feature>
<dbReference type="GO" id="GO:0005682">
    <property type="term" value="C:U5 snRNP"/>
    <property type="evidence" value="ECO:0007669"/>
    <property type="project" value="InterPro"/>
</dbReference>
<dbReference type="EMBL" id="JAAAIN010000371">
    <property type="protein sequence ID" value="KAG0315468.1"/>
    <property type="molecule type" value="Genomic_DNA"/>
</dbReference>
<evidence type="ECO:0000259" key="3">
    <source>
        <dbReference type="PROSITE" id="PS50829"/>
    </source>
</evidence>
<gene>
    <name evidence="4" type="ORF">BGZ97_008204</name>
</gene>
<dbReference type="InterPro" id="IPR003169">
    <property type="entry name" value="GYF"/>
</dbReference>
<feature type="coiled-coil region" evidence="1">
    <location>
        <begin position="218"/>
        <end position="247"/>
    </location>
</feature>
<keyword evidence="1" id="KW-0175">Coiled coil</keyword>
<proteinExistence type="predicted"/>
<reference evidence="4" key="1">
    <citation type="journal article" date="2020" name="Fungal Divers.">
        <title>Resolving the Mortierellaceae phylogeny through synthesis of multi-gene phylogenetics and phylogenomics.</title>
        <authorList>
            <person name="Vandepol N."/>
            <person name="Liber J."/>
            <person name="Desiro A."/>
            <person name="Na H."/>
            <person name="Kennedy M."/>
            <person name="Barry K."/>
            <person name="Grigoriev I.V."/>
            <person name="Miller A.N."/>
            <person name="O'Donnell K."/>
            <person name="Stajich J.E."/>
            <person name="Bonito G."/>
        </authorList>
    </citation>
    <scope>NUCLEOTIDE SEQUENCE</scope>
    <source>
        <strain evidence="4">NVP60</strain>
    </source>
</reference>
<dbReference type="SMART" id="SM00444">
    <property type="entry name" value="GYF"/>
    <property type="match status" value="1"/>
</dbReference>
<dbReference type="PROSITE" id="PS50829">
    <property type="entry name" value="GYF"/>
    <property type="match status" value="1"/>
</dbReference>
<dbReference type="OrthoDB" id="331341at2759"/>
<accession>A0A9P6R9T6</accession>
<dbReference type="Gene3D" id="3.30.1490.40">
    <property type="match status" value="1"/>
</dbReference>
<protein>
    <recommendedName>
        <fullName evidence="3">GYF domain-containing protein</fullName>
    </recommendedName>
</protein>
<evidence type="ECO:0000256" key="2">
    <source>
        <dbReference type="SAM" id="MobiDB-lite"/>
    </source>
</evidence>